<dbReference type="PANTHER" id="PTHR30469:SF15">
    <property type="entry name" value="HLYD FAMILY OF SECRETION PROTEINS"/>
    <property type="match status" value="1"/>
</dbReference>
<dbReference type="GO" id="GO:1990281">
    <property type="term" value="C:efflux pump complex"/>
    <property type="evidence" value="ECO:0007669"/>
    <property type="project" value="TreeGrafter"/>
</dbReference>
<evidence type="ECO:0000313" key="5">
    <source>
        <dbReference type="EMBL" id="GLR19863.1"/>
    </source>
</evidence>
<comment type="similarity">
    <text evidence="1">Belongs to the membrane fusion protein (MFP) (TC 8.A.1) family.</text>
</comment>
<feature type="domain" description="CusB-like beta-barrel" evidence="3">
    <location>
        <begin position="148"/>
        <end position="217"/>
    </location>
</feature>
<dbReference type="Gene3D" id="2.40.420.20">
    <property type="match status" value="1"/>
</dbReference>
<dbReference type="EMBL" id="BSOH01000037">
    <property type="protein sequence ID" value="GLR19863.1"/>
    <property type="molecule type" value="Genomic_DNA"/>
</dbReference>
<evidence type="ECO:0000313" key="6">
    <source>
        <dbReference type="Proteomes" id="UP001156666"/>
    </source>
</evidence>
<evidence type="ECO:0000256" key="1">
    <source>
        <dbReference type="ARBA" id="ARBA00009477"/>
    </source>
</evidence>
<dbReference type="SUPFAM" id="SSF111369">
    <property type="entry name" value="HlyD-like secretion proteins"/>
    <property type="match status" value="1"/>
</dbReference>
<dbReference type="NCBIfam" id="TIGR01730">
    <property type="entry name" value="RND_mfp"/>
    <property type="match status" value="1"/>
</dbReference>
<dbReference type="InterPro" id="IPR058637">
    <property type="entry name" value="YknX-like_C"/>
</dbReference>
<dbReference type="InterPro" id="IPR006143">
    <property type="entry name" value="RND_pump_MFP"/>
</dbReference>
<reference evidence="5" key="2">
    <citation type="submission" date="2023-01" db="EMBL/GenBank/DDBJ databases">
        <title>Draft genome sequence of Portibacter lacus strain NBRC 108769.</title>
        <authorList>
            <person name="Sun Q."/>
            <person name="Mori K."/>
        </authorList>
    </citation>
    <scope>NUCLEOTIDE SEQUENCE</scope>
    <source>
        <strain evidence="5">NBRC 108769</strain>
    </source>
</reference>
<name>A0AA37SYD3_9BACT</name>
<dbReference type="GO" id="GO:0015562">
    <property type="term" value="F:efflux transmembrane transporter activity"/>
    <property type="evidence" value="ECO:0007669"/>
    <property type="project" value="TreeGrafter"/>
</dbReference>
<dbReference type="AlphaFoldDB" id="A0AA37SYD3"/>
<dbReference type="Gene3D" id="2.40.30.170">
    <property type="match status" value="1"/>
</dbReference>
<protein>
    <submittedName>
        <fullName evidence="5">Hemolysin D</fullName>
    </submittedName>
</protein>
<keyword evidence="6" id="KW-1185">Reference proteome</keyword>
<dbReference type="Proteomes" id="UP001156666">
    <property type="component" value="Unassembled WGS sequence"/>
</dbReference>
<reference evidence="5" key="1">
    <citation type="journal article" date="2014" name="Int. J. Syst. Evol. Microbiol.">
        <title>Complete genome sequence of Corynebacterium casei LMG S-19264T (=DSM 44701T), isolated from a smear-ripened cheese.</title>
        <authorList>
            <consortium name="US DOE Joint Genome Institute (JGI-PGF)"/>
            <person name="Walter F."/>
            <person name="Albersmeier A."/>
            <person name="Kalinowski J."/>
            <person name="Ruckert C."/>
        </authorList>
    </citation>
    <scope>NUCLEOTIDE SEQUENCE</scope>
    <source>
        <strain evidence="5">NBRC 108769</strain>
    </source>
</reference>
<evidence type="ECO:0000259" key="3">
    <source>
        <dbReference type="Pfam" id="PF25954"/>
    </source>
</evidence>
<feature type="domain" description="YknX-like C-terminal permuted SH3-like" evidence="4">
    <location>
        <begin position="228"/>
        <end position="295"/>
    </location>
</feature>
<keyword evidence="2" id="KW-0175">Coiled coil</keyword>
<dbReference type="InterPro" id="IPR058792">
    <property type="entry name" value="Beta-barrel_RND_2"/>
</dbReference>
<dbReference type="Pfam" id="PF25989">
    <property type="entry name" value="YknX_C"/>
    <property type="match status" value="1"/>
</dbReference>
<dbReference type="PANTHER" id="PTHR30469">
    <property type="entry name" value="MULTIDRUG RESISTANCE PROTEIN MDTA"/>
    <property type="match status" value="1"/>
</dbReference>
<gene>
    <name evidence="5" type="ORF">GCM10007940_44790</name>
</gene>
<organism evidence="5 6">
    <name type="scientific">Portibacter lacus</name>
    <dbReference type="NCBI Taxonomy" id="1099794"/>
    <lineage>
        <taxon>Bacteria</taxon>
        <taxon>Pseudomonadati</taxon>
        <taxon>Bacteroidota</taxon>
        <taxon>Saprospiria</taxon>
        <taxon>Saprospirales</taxon>
        <taxon>Haliscomenobacteraceae</taxon>
        <taxon>Portibacter</taxon>
    </lineage>
</organism>
<comment type="caution">
    <text evidence="5">The sequence shown here is derived from an EMBL/GenBank/DDBJ whole genome shotgun (WGS) entry which is preliminary data.</text>
</comment>
<accession>A0AA37SYD3</accession>
<dbReference type="Pfam" id="PF25954">
    <property type="entry name" value="Beta-barrel_RND_2"/>
    <property type="match status" value="1"/>
</dbReference>
<proteinExistence type="inferred from homology"/>
<dbReference type="FunFam" id="2.40.30.170:FF:000010">
    <property type="entry name" value="Efflux RND transporter periplasmic adaptor subunit"/>
    <property type="match status" value="1"/>
</dbReference>
<evidence type="ECO:0000259" key="4">
    <source>
        <dbReference type="Pfam" id="PF25989"/>
    </source>
</evidence>
<evidence type="ECO:0000256" key="2">
    <source>
        <dbReference type="SAM" id="Coils"/>
    </source>
</evidence>
<feature type="coiled-coil region" evidence="2">
    <location>
        <begin position="85"/>
        <end position="112"/>
    </location>
</feature>
<dbReference type="Gene3D" id="1.10.287.470">
    <property type="entry name" value="Helix hairpin bin"/>
    <property type="match status" value="1"/>
</dbReference>
<sequence>MPDQEMEIKAKLGGEFHLKNHPDYNRPYKLGDRVKAGQPFMEIKDREYVNSISLEAKKMNLELAEKTYLKQKSVFEKGGVTERELKNAELEVTSAKNELENAEIRLEKMKMEIPISGVFVEFPHYTPNSIIEQGAPLGKIMNYSKMYIDVNLPENTMKEIKIGQAVQLTNYSIPDDTLSGRITEISPAIDIETRTYLAKVRFSNPKLMIRPGMFVKTLIKVNQKDNIIVIPKEIIISDQTGKRVYVVEDNTAFERVIETGIENGDMIEVLSGLEENERLVVKGFETLRDKAKVKILK</sequence>